<sequence length="182" mass="19423">MRGWPDAVQCSAVAGGAAIMWFNIGASEIYHLSGRHASSRDAASCASDDASGEGRRERLLYAAAHEAMIRSGPVSRLSTQPRGAAAYMGTPIGSRAGFDRVFASFLPCPARENGNGVARLRQERSAVAVAASARPGTTVLIDVTRSTVPSRSLRNQPWMQPAVSVSRKVGLCSSRKLDYCRR</sequence>
<accession>A0A8J5R7Z5</accession>
<reference evidence="1" key="1">
    <citation type="journal article" date="2021" name="bioRxiv">
        <title>Whole Genome Assembly and Annotation of Northern Wild Rice, Zizania palustris L., Supports a Whole Genome Duplication in the Zizania Genus.</title>
        <authorList>
            <person name="Haas M."/>
            <person name="Kono T."/>
            <person name="Macchietto M."/>
            <person name="Millas R."/>
            <person name="McGilp L."/>
            <person name="Shao M."/>
            <person name="Duquette J."/>
            <person name="Hirsch C.N."/>
            <person name="Kimball J."/>
        </authorList>
    </citation>
    <scope>NUCLEOTIDE SEQUENCE</scope>
    <source>
        <tissue evidence="1">Fresh leaf tissue</tissue>
    </source>
</reference>
<dbReference type="EMBL" id="JAAALK010000869">
    <property type="protein sequence ID" value="KAG8044142.1"/>
    <property type="molecule type" value="Genomic_DNA"/>
</dbReference>
<gene>
    <name evidence="1" type="ORF">GUJ93_ZPchr0044g38097</name>
</gene>
<evidence type="ECO:0000313" key="2">
    <source>
        <dbReference type="Proteomes" id="UP000729402"/>
    </source>
</evidence>
<keyword evidence="2" id="KW-1185">Reference proteome</keyword>
<evidence type="ECO:0000313" key="1">
    <source>
        <dbReference type="EMBL" id="KAG8044142.1"/>
    </source>
</evidence>
<protein>
    <submittedName>
        <fullName evidence="1">Uncharacterized protein</fullName>
    </submittedName>
</protein>
<reference evidence="1" key="2">
    <citation type="submission" date="2021-02" db="EMBL/GenBank/DDBJ databases">
        <authorList>
            <person name="Kimball J.A."/>
            <person name="Haas M.W."/>
            <person name="Macchietto M."/>
            <person name="Kono T."/>
            <person name="Duquette J."/>
            <person name="Shao M."/>
        </authorList>
    </citation>
    <scope>NUCLEOTIDE SEQUENCE</scope>
    <source>
        <tissue evidence="1">Fresh leaf tissue</tissue>
    </source>
</reference>
<proteinExistence type="predicted"/>
<organism evidence="1 2">
    <name type="scientific">Zizania palustris</name>
    <name type="common">Northern wild rice</name>
    <dbReference type="NCBI Taxonomy" id="103762"/>
    <lineage>
        <taxon>Eukaryota</taxon>
        <taxon>Viridiplantae</taxon>
        <taxon>Streptophyta</taxon>
        <taxon>Embryophyta</taxon>
        <taxon>Tracheophyta</taxon>
        <taxon>Spermatophyta</taxon>
        <taxon>Magnoliopsida</taxon>
        <taxon>Liliopsida</taxon>
        <taxon>Poales</taxon>
        <taxon>Poaceae</taxon>
        <taxon>BOP clade</taxon>
        <taxon>Oryzoideae</taxon>
        <taxon>Oryzeae</taxon>
        <taxon>Zizaniinae</taxon>
        <taxon>Zizania</taxon>
    </lineage>
</organism>
<dbReference type="Proteomes" id="UP000729402">
    <property type="component" value="Unassembled WGS sequence"/>
</dbReference>
<name>A0A8J5R7Z5_ZIZPA</name>
<comment type="caution">
    <text evidence="1">The sequence shown here is derived from an EMBL/GenBank/DDBJ whole genome shotgun (WGS) entry which is preliminary data.</text>
</comment>
<dbReference type="AlphaFoldDB" id="A0A8J5R7Z5"/>